<dbReference type="EMBL" id="JARKIK010000011">
    <property type="protein sequence ID" value="KAK8748551.1"/>
    <property type="molecule type" value="Genomic_DNA"/>
</dbReference>
<evidence type="ECO:0000313" key="1">
    <source>
        <dbReference type="EMBL" id="KAK8748551.1"/>
    </source>
</evidence>
<comment type="caution">
    <text evidence="1">The sequence shown here is derived from an EMBL/GenBank/DDBJ whole genome shotgun (WGS) entry which is preliminary data.</text>
</comment>
<name>A0AAW0YAV4_CHEQU</name>
<protein>
    <submittedName>
        <fullName evidence="1">Uncharacterized protein</fullName>
    </submittedName>
</protein>
<dbReference type="Proteomes" id="UP001445076">
    <property type="component" value="Unassembled WGS sequence"/>
</dbReference>
<keyword evidence="2" id="KW-1185">Reference proteome</keyword>
<sequence>SKQGLHAELQLFLRQLEASGLEINPQKCATLNLQMVPRMKKWYVDTTHKMEIYRAQVHSLQTTTVYKYFGMHLSSAGRGKPDIQKLRKKLVELDEVPLKPQQ</sequence>
<feature type="non-terminal residue" evidence="1">
    <location>
        <position position="102"/>
    </location>
</feature>
<feature type="non-terminal residue" evidence="1">
    <location>
        <position position="1"/>
    </location>
</feature>
<evidence type="ECO:0000313" key="2">
    <source>
        <dbReference type="Proteomes" id="UP001445076"/>
    </source>
</evidence>
<reference evidence="1 2" key="1">
    <citation type="journal article" date="2024" name="BMC Genomics">
        <title>Genome assembly of redclaw crayfish (Cherax quadricarinatus) provides insights into its immune adaptation and hypoxia tolerance.</title>
        <authorList>
            <person name="Liu Z."/>
            <person name="Zheng J."/>
            <person name="Li H."/>
            <person name="Fang K."/>
            <person name="Wang S."/>
            <person name="He J."/>
            <person name="Zhou D."/>
            <person name="Weng S."/>
            <person name="Chi M."/>
            <person name="Gu Z."/>
            <person name="He J."/>
            <person name="Li F."/>
            <person name="Wang M."/>
        </authorList>
    </citation>
    <scope>NUCLEOTIDE SEQUENCE [LARGE SCALE GENOMIC DNA]</scope>
    <source>
        <strain evidence="1">ZL_2023a</strain>
    </source>
</reference>
<accession>A0AAW0YAV4</accession>
<organism evidence="1 2">
    <name type="scientific">Cherax quadricarinatus</name>
    <name type="common">Australian red claw crayfish</name>
    <dbReference type="NCBI Taxonomy" id="27406"/>
    <lineage>
        <taxon>Eukaryota</taxon>
        <taxon>Metazoa</taxon>
        <taxon>Ecdysozoa</taxon>
        <taxon>Arthropoda</taxon>
        <taxon>Crustacea</taxon>
        <taxon>Multicrustacea</taxon>
        <taxon>Malacostraca</taxon>
        <taxon>Eumalacostraca</taxon>
        <taxon>Eucarida</taxon>
        <taxon>Decapoda</taxon>
        <taxon>Pleocyemata</taxon>
        <taxon>Astacidea</taxon>
        <taxon>Parastacoidea</taxon>
        <taxon>Parastacidae</taxon>
        <taxon>Cherax</taxon>
    </lineage>
</organism>
<proteinExistence type="predicted"/>
<gene>
    <name evidence="1" type="ORF">OTU49_015851</name>
</gene>
<dbReference type="AlphaFoldDB" id="A0AAW0YAV4"/>